<gene>
    <name evidence="2" type="primary">6041613</name>
    <name evidence="1" type="ORF">CpipJ_CPIJ009196</name>
</gene>
<dbReference type="KEGG" id="cqu:CpipJ_CPIJ009196"/>
<organism>
    <name type="scientific">Culex quinquefasciatus</name>
    <name type="common">Southern house mosquito</name>
    <name type="synonym">Culex pungens</name>
    <dbReference type="NCBI Taxonomy" id="7176"/>
    <lineage>
        <taxon>Eukaryota</taxon>
        <taxon>Metazoa</taxon>
        <taxon>Ecdysozoa</taxon>
        <taxon>Arthropoda</taxon>
        <taxon>Hexapoda</taxon>
        <taxon>Insecta</taxon>
        <taxon>Pterygota</taxon>
        <taxon>Neoptera</taxon>
        <taxon>Endopterygota</taxon>
        <taxon>Diptera</taxon>
        <taxon>Nematocera</taxon>
        <taxon>Culicoidea</taxon>
        <taxon>Culicidae</taxon>
        <taxon>Culicinae</taxon>
        <taxon>Culicini</taxon>
        <taxon>Culex</taxon>
        <taxon>Culex</taxon>
    </lineage>
</organism>
<evidence type="ECO:0000313" key="1">
    <source>
        <dbReference type="EMBL" id="EDS32722.1"/>
    </source>
</evidence>
<dbReference type="EMBL" id="DS232035">
    <property type="protein sequence ID" value="EDS32722.1"/>
    <property type="molecule type" value="Genomic_DNA"/>
</dbReference>
<dbReference type="EnsemblMetazoa" id="CPIJ009196-RA">
    <property type="protein sequence ID" value="CPIJ009196-PA"/>
    <property type="gene ID" value="CPIJ009196"/>
</dbReference>
<dbReference type="InParanoid" id="B0WQ64"/>
<dbReference type="HOGENOM" id="CLU_1847083_0_0_1"/>
<dbReference type="Proteomes" id="UP000002320">
    <property type="component" value="Unassembled WGS sequence"/>
</dbReference>
<evidence type="ECO:0000313" key="3">
    <source>
        <dbReference type="Proteomes" id="UP000002320"/>
    </source>
</evidence>
<reference evidence="1" key="1">
    <citation type="submission" date="2007-03" db="EMBL/GenBank/DDBJ databases">
        <title>Annotation of Culex pipiens quinquefasciatus.</title>
        <authorList>
            <consortium name="The Broad Institute Genome Sequencing Platform"/>
            <person name="Atkinson P.W."/>
            <person name="Hemingway J."/>
            <person name="Christensen B.M."/>
            <person name="Higgs S."/>
            <person name="Kodira C."/>
            <person name="Hannick L."/>
            <person name="Megy K."/>
            <person name="O'Leary S."/>
            <person name="Pearson M."/>
            <person name="Haas B.J."/>
            <person name="Mauceli E."/>
            <person name="Wortman J.R."/>
            <person name="Lee N.H."/>
            <person name="Guigo R."/>
            <person name="Stanke M."/>
            <person name="Alvarado L."/>
            <person name="Amedeo P."/>
            <person name="Antoine C.H."/>
            <person name="Arensburger P."/>
            <person name="Bidwell S.L."/>
            <person name="Crawford M."/>
            <person name="Camaro F."/>
            <person name="Devon K."/>
            <person name="Engels R."/>
            <person name="Hammond M."/>
            <person name="Howarth C."/>
            <person name="Koehrsen M."/>
            <person name="Lawson D."/>
            <person name="Montgomery P."/>
            <person name="Nene V."/>
            <person name="Nusbaum C."/>
            <person name="Puiu D."/>
            <person name="Romero-Severson J."/>
            <person name="Severson D.W."/>
            <person name="Shumway M."/>
            <person name="Sisk P."/>
            <person name="Stolte C."/>
            <person name="Zeng Q."/>
            <person name="Eisenstadt E."/>
            <person name="Fraser-Liggett C."/>
            <person name="Strausberg R."/>
            <person name="Galagan J."/>
            <person name="Birren B."/>
            <person name="Collins F.H."/>
        </authorList>
    </citation>
    <scope>NUCLEOTIDE SEQUENCE [LARGE SCALE GENOMIC DNA]</scope>
    <source>
        <strain evidence="1">JHB</strain>
    </source>
</reference>
<dbReference type="VEuPathDB" id="VectorBase:CPIJ009196"/>
<evidence type="ECO:0000313" key="2">
    <source>
        <dbReference type="EnsemblMetazoa" id="CPIJ009196-PA"/>
    </source>
</evidence>
<keyword evidence="3" id="KW-1185">Reference proteome</keyword>
<protein>
    <submittedName>
        <fullName evidence="1 2">Uncharacterized protein</fullName>
    </submittedName>
</protein>
<name>B0WQ64_CULQU</name>
<dbReference type="AlphaFoldDB" id="B0WQ64"/>
<proteinExistence type="predicted"/>
<accession>B0WQ64</accession>
<sequence>MFGDLVSLNGSSIPRSVLDIDIIMTGWAAREENIFTGRSFLHCKSNTSGEEIGSDVALSVLQAIVLNLNLPLETFGNKSSCWYTFLQAAACVQWTSSNTIYALQFVHSTLVGAFCLCSLQVDHMNYTFVVDVQVQVIAS</sequence>
<reference evidence="2" key="2">
    <citation type="submission" date="2021-02" db="UniProtKB">
        <authorList>
            <consortium name="EnsemblMetazoa"/>
        </authorList>
    </citation>
    <scope>IDENTIFICATION</scope>
    <source>
        <strain evidence="2">JHB</strain>
    </source>
</reference>